<dbReference type="EMBL" id="JBHSWG010000003">
    <property type="protein sequence ID" value="MFC6762005.1"/>
    <property type="molecule type" value="Genomic_DNA"/>
</dbReference>
<accession>A0ABW2B8E8</accession>
<sequence>MKTYPYDVELAKKMLDEVAIPSKTTASVSSCVTALPLGENTLSFGANTLRRR</sequence>
<evidence type="ECO:0000313" key="2">
    <source>
        <dbReference type="Proteomes" id="UP001596353"/>
    </source>
</evidence>
<dbReference type="Proteomes" id="UP001596353">
    <property type="component" value="Unassembled WGS sequence"/>
</dbReference>
<keyword evidence="2" id="KW-1185">Reference proteome</keyword>
<reference evidence="2" key="1">
    <citation type="journal article" date="2019" name="Int. J. Syst. Evol. Microbiol.">
        <title>The Global Catalogue of Microorganisms (GCM) 10K type strain sequencing project: providing services to taxonomists for standard genome sequencing and annotation.</title>
        <authorList>
            <consortium name="The Broad Institute Genomics Platform"/>
            <consortium name="The Broad Institute Genome Sequencing Center for Infectious Disease"/>
            <person name="Wu L."/>
            <person name="Ma J."/>
        </authorList>
    </citation>
    <scope>NUCLEOTIDE SEQUENCE [LARGE SCALE GENOMIC DNA]</scope>
    <source>
        <strain evidence="2">CCUG 66188</strain>
    </source>
</reference>
<comment type="caution">
    <text evidence="1">The sequence shown here is derived from an EMBL/GenBank/DDBJ whole genome shotgun (WGS) entry which is preliminary data.</text>
</comment>
<organism evidence="1 2">
    <name type="scientific">Sulfitobacter porphyrae</name>
    <dbReference type="NCBI Taxonomy" id="1246864"/>
    <lineage>
        <taxon>Bacteria</taxon>
        <taxon>Pseudomonadati</taxon>
        <taxon>Pseudomonadota</taxon>
        <taxon>Alphaproteobacteria</taxon>
        <taxon>Rhodobacterales</taxon>
        <taxon>Roseobacteraceae</taxon>
        <taxon>Sulfitobacter</taxon>
    </lineage>
</organism>
<protein>
    <submittedName>
        <fullName evidence="1">Uncharacterized protein</fullName>
    </submittedName>
</protein>
<name>A0ABW2B8E8_9RHOB</name>
<evidence type="ECO:0000313" key="1">
    <source>
        <dbReference type="EMBL" id="MFC6762005.1"/>
    </source>
</evidence>
<gene>
    <name evidence="1" type="ORF">ACFQFQ_24875</name>
</gene>
<proteinExistence type="predicted"/>